<feature type="compositionally biased region" description="Polar residues" evidence="1">
    <location>
        <begin position="482"/>
        <end position="510"/>
    </location>
</feature>
<evidence type="ECO:0000313" key="4">
    <source>
        <dbReference type="Proteomes" id="UP000756132"/>
    </source>
</evidence>
<feature type="region of interest" description="Disordered" evidence="1">
    <location>
        <begin position="681"/>
        <end position="822"/>
    </location>
</feature>
<dbReference type="OrthoDB" id="5563754at2759"/>
<dbReference type="Gene3D" id="2.30.29.30">
    <property type="entry name" value="Pleckstrin-homology domain (PH domain)/Phosphotyrosine-binding domain (PTB)"/>
    <property type="match status" value="1"/>
</dbReference>
<dbReference type="KEGG" id="ffu:CLAFUR5_08619"/>
<dbReference type="Pfam" id="PF25381">
    <property type="entry name" value="PH_26"/>
    <property type="match status" value="1"/>
</dbReference>
<evidence type="ECO:0000313" key="3">
    <source>
        <dbReference type="EMBL" id="UJO15194.1"/>
    </source>
</evidence>
<keyword evidence="4" id="KW-1185">Reference proteome</keyword>
<sequence length="822" mass="91237">MPRSRVLSFMSQWGGQRSPTSASLDSEKQLRATPSPNASQDPNVLHKNKPLGLDTQRQNLDSFAPSSPTPRSPETPSRARADSRANSRPVSMIQTYNPHQMEVAQDTPPELAPIFSFLNSHSNKLYQEGYFLKLHDLDTRGRPSLDRTWNECFAQLVGTVLSLWDAAALDQAGEDGEVVPTFINLSDASIKMIESLPMNGAQGGSLQNVLSVSTAANNRYLLHFNSLNSLTQWTAGIRLAMFEHATLQEAYTGSLLAGKGRYLNNIKVIMERSKFIHDDWARVRFGAGTPWRRCWCVISPPDEKEYAKAQKVLKKGSAYGRTQVPKGDIKFYDTRKITKKTRPIATITDAYAAYAIYPQSKPLIDQSTLVKLEGLVTIHSGQETTTEGFVFVMPEVHAAVSGFEMMLRWLFPVYDTFALYGRPTRLIADTLDQRGLMFAMPRDRRYGYLDILDVSGLIHTDGSQNWSERQWRKEMKKLTSTRMANTMEDSPRNSRQITQRRNATNRQSLPPGNRPGIQFQDAVTHSTPGSRTQSPAPARGGGLAGMSIPKRTDSAPPSAFSTPHKRSASDAVGYRRHMTETPSRLSHEQSRYDDDDAPAPPRHGGALERINSSDRTAAGSPYEQVAAQGAASPYLPPPAPVVSPPSLQHNPHDRPAGPLQAPPELRRAHSNVDAATLQEMQSALHPPQPEVDTYPRESTRNGGNIGMALPYRDQPGMTPTDQAHGYMGGYAEDDYDYGRQQDSRPRLSTIPGSPYADHDGEYFQSLEQEQMPQMDGVMHEEPKQEATNRPELVTLASQKSITRKALPKQISTDPAEQTASRH</sequence>
<feature type="compositionally biased region" description="Polar residues" evidence="1">
    <location>
        <begin position="9"/>
        <end position="24"/>
    </location>
</feature>
<gene>
    <name evidence="3" type="ORF">CLAFUR5_08619</name>
</gene>
<feature type="region of interest" description="Disordered" evidence="1">
    <location>
        <begin position="482"/>
        <end position="663"/>
    </location>
</feature>
<feature type="compositionally biased region" description="Polar residues" evidence="1">
    <location>
        <begin position="521"/>
        <end position="535"/>
    </location>
</feature>
<dbReference type="PROSITE" id="PS50003">
    <property type="entry name" value="PH_DOMAIN"/>
    <property type="match status" value="1"/>
</dbReference>
<feature type="region of interest" description="Disordered" evidence="1">
    <location>
        <begin position="1"/>
        <end position="89"/>
    </location>
</feature>
<feature type="compositionally biased region" description="Polar residues" evidence="1">
    <location>
        <begin position="32"/>
        <end position="42"/>
    </location>
</feature>
<dbReference type="EMBL" id="CP090165">
    <property type="protein sequence ID" value="UJO15194.1"/>
    <property type="molecule type" value="Genomic_DNA"/>
</dbReference>
<reference evidence="3" key="2">
    <citation type="journal article" date="2022" name="Microb. Genom.">
        <title>A chromosome-scale genome assembly of the tomato pathogen Cladosporium fulvum reveals a compartmentalized genome architecture and the presence of a dispensable chromosome.</title>
        <authorList>
            <person name="Zaccaron A.Z."/>
            <person name="Chen L.H."/>
            <person name="Samaras A."/>
            <person name="Stergiopoulos I."/>
        </authorList>
    </citation>
    <scope>NUCLEOTIDE SEQUENCE</scope>
    <source>
        <strain evidence="3">Race5_Kim</strain>
    </source>
</reference>
<dbReference type="Proteomes" id="UP000756132">
    <property type="component" value="Chromosome 3"/>
</dbReference>
<dbReference type="SUPFAM" id="SSF50729">
    <property type="entry name" value="PH domain-like"/>
    <property type="match status" value="1"/>
</dbReference>
<organism evidence="3 4">
    <name type="scientific">Passalora fulva</name>
    <name type="common">Tomato leaf mold</name>
    <name type="synonym">Cladosporium fulvum</name>
    <dbReference type="NCBI Taxonomy" id="5499"/>
    <lineage>
        <taxon>Eukaryota</taxon>
        <taxon>Fungi</taxon>
        <taxon>Dikarya</taxon>
        <taxon>Ascomycota</taxon>
        <taxon>Pezizomycotina</taxon>
        <taxon>Dothideomycetes</taxon>
        <taxon>Dothideomycetidae</taxon>
        <taxon>Mycosphaerellales</taxon>
        <taxon>Mycosphaerellaceae</taxon>
        <taxon>Fulvia</taxon>
    </lineage>
</organism>
<dbReference type="GeneID" id="71988497"/>
<dbReference type="AlphaFoldDB" id="A0A9Q8P6N4"/>
<dbReference type="RefSeq" id="XP_047759560.1">
    <property type="nucleotide sequence ID" value="XM_047907767.1"/>
</dbReference>
<dbReference type="InterPro" id="IPR011993">
    <property type="entry name" value="PH-like_dom_sf"/>
</dbReference>
<dbReference type="InterPro" id="IPR001849">
    <property type="entry name" value="PH_domain"/>
</dbReference>
<feature type="compositionally biased region" description="Polar residues" evidence="1">
    <location>
        <begin position="809"/>
        <end position="822"/>
    </location>
</feature>
<reference evidence="3" key="1">
    <citation type="submission" date="2021-12" db="EMBL/GenBank/DDBJ databases">
        <authorList>
            <person name="Zaccaron A."/>
            <person name="Stergiopoulos I."/>
        </authorList>
    </citation>
    <scope>NUCLEOTIDE SEQUENCE</scope>
    <source>
        <strain evidence="3">Race5_Kim</strain>
    </source>
</reference>
<dbReference type="InterPro" id="IPR058155">
    <property type="entry name" value="Skg3/CAF120-like_PH"/>
</dbReference>
<protein>
    <recommendedName>
        <fullName evidence="2">PH domain-containing protein</fullName>
    </recommendedName>
</protein>
<evidence type="ECO:0000256" key="1">
    <source>
        <dbReference type="SAM" id="MobiDB-lite"/>
    </source>
</evidence>
<dbReference type="FunFam" id="2.30.29.30:FF:000203">
    <property type="entry name" value="PH domain-containing protein"/>
    <property type="match status" value="1"/>
</dbReference>
<feature type="compositionally biased region" description="Basic and acidic residues" evidence="1">
    <location>
        <begin position="736"/>
        <end position="745"/>
    </location>
</feature>
<evidence type="ECO:0000259" key="2">
    <source>
        <dbReference type="PROSITE" id="PS50003"/>
    </source>
</evidence>
<dbReference type="SMART" id="SM00233">
    <property type="entry name" value="PH"/>
    <property type="match status" value="1"/>
</dbReference>
<accession>A0A9Q8P6N4</accession>
<proteinExistence type="predicted"/>
<name>A0A9Q8P6N4_PASFU</name>
<feature type="compositionally biased region" description="Basic and acidic residues" evidence="1">
    <location>
        <begin position="777"/>
        <end position="788"/>
    </location>
</feature>
<feature type="compositionally biased region" description="Pro residues" evidence="1">
    <location>
        <begin position="634"/>
        <end position="643"/>
    </location>
</feature>
<feature type="domain" description="PH" evidence="2">
    <location>
        <begin position="124"/>
        <end position="242"/>
    </location>
</feature>